<dbReference type="InterPro" id="IPR029010">
    <property type="entry name" value="ThuA-like"/>
</dbReference>
<proteinExistence type="predicted"/>
<name>A0A1D2N0U7_ORCCI</name>
<evidence type="ECO:0000313" key="4">
    <source>
        <dbReference type="EMBL" id="ODM98927.1"/>
    </source>
</evidence>
<feature type="signal peptide" evidence="2">
    <location>
        <begin position="1"/>
        <end position="19"/>
    </location>
</feature>
<feature type="chain" id="PRO_5008904854" description="ThuA-like domain-containing protein" evidence="2">
    <location>
        <begin position="20"/>
        <end position="251"/>
    </location>
</feature>
<dbReference type="SUPFAM" id="SSF52317">
    <property type="entry name" value="Class I glutamine amidotransferase-like"/>
    <property type="match status" value="1"/>
</dbReference>
<keyword evidence="2" id="KW-0732">Signal</keyword>
<reference evidence="4 5" key="1">
    <citation type="journal article" date="2016" name="Genome Biol. Evol.">
        <title>Gene Family Evolution Reflects Adaptation to Soil Environmental Stressors in the Genome of the Collembolan Orchesella cincta.</title>
        <authorList>
            <person name="Faddeeva-Vakhrusheva A."/>
            <person name="Derks M.F."/>
            <person name="Anvar S.Y."/>
            <person name="Agamennone V."/>
            <person name="Suring W."/>
            <person name="Smit S."/>
            <person name="van Straalen N.M."/>
            <person name="Roelofs D."/>
        </authorList>
    </citation>
    <scope>NUCLEOTIDE SEQUENCE [LARGE SCALE GENOMIC DNA]</scope>
    <source>
        <tissue evidence="4">Mixed pool</tissue>
    </source>
</reference>
<dbReference type="AlphaFoldDB" id="A0A1D2N0U7"/>
<feature type="region of interest" description="Disordered" evidence="1">
    <location>
        <begin position="129"/>
        <end position="149"/>
    </location>
</feature>
<dbReference type="OrthoDB" id="3482285at2759"/>
<evidence type="ECO:0000313" key="5">
    <source>
        <dbReference type="Proteomes" id="UP000094527"/>
    </source>
</evidence>
<keyword evidence="5" id="KW-1185">Reference proteome</keyword>
<dbReference type="Proteomes" id="UP000094527">
    <property type="component" value="Unassembled WGS sequence"/>
</dbReference>
<evidence type="ECO:0000256" key="1">
    <source>
        <dbReference type="SAM" id="MobiDB-lite"/>
    </source>
</evidence>
<evidence type="ECO:0000259" key="3">
    <source>
        <dbReference type="Pfam" id="PF06283"/>
    </source>
</evidence>
<feature type="domain" description="ThuA-like" evidence="3">
    <location>
        <begin position="28"/>
        <end position="226"/>
    </location>
</feature>
<organism evidence="4 5">
    <name type="scientific">Orchesella cincta</name>
    <name type="common">Springtail</name>
    <name type="synonym">Podura cincta</name>
    <dbReference type="NCBI Taxonomy" id="48709"/>
    <lineage>
        <taxon>Eukaryota</taxon>
        <taxon>Metazoa</taxon>
        <taxon>Ecdysozoa</taxon>
        <taxon>Arthropoda</taxon>
        <taxon>Hexapoda</taxon>
        <taxon>Collembola</taxon>
        <taxon>Entomobryomorpha</taxon>
        <taxon>Entomobryoidea</taxon>
        <taxon>Orchesellidae</taxon>
        <taxon>Orchesellinae</taxon>
        <taxon>Orchesella</taxon>
    </lineage>
</organism>
<dbReference type="EMBL" id="LJIJ01000311">
    <property type="protein sequence ID" value="ODM98927.1"/>
    <property type="molecule type" value="Genomic_DNA"/>
</dbReference>
<sequence length="251" mass="28274">MISLKIFVGLVTLFGVISSNGVAQSFRVVAFSTAEQDLGHISFVNEANEWFPRIAPSYNFTFESTRDWSLLNAQFLSSVDLVIFLDTRPEGAEQRRAFETYMRNGGAWLGFHFSRICTDTVPTPKTGTGITTPFSAPENTTATPGNQLQPFSKMRTETTELLKISLKSSKLKQMSDPSSFPLGTGPNPWEIWYDGYYPMVWTNKNYKMIYMNMGHNDIDYANGNAQASWSFGGEVQNRLIIDSILWLVNKN</sequence>
<feature type="compositionally biased region" description="Polar residues" evidence="1">
    <location>
        <begin position="137"/>
        <end position="149"/>
    </location>
</feature>
<dbReference type="InterPro" id="IPR029062">
    <property type="entry name" value="Class_I_gatase-like"/>
</dbReference>
<protein>
    <recommendedName>
        <fullName evidence="3">ThuA-like domain-containing protein</fullName>
    </recommendedName>
</protein>
<comment type="caution">
    <text evidence="4">The sequence shown here is derived from an EMBL/GenBank/DDBJ whole genome shotgun (WGS) entry which is preliminary data.</text>
</comment>
<dbReference type="Gene3D" id="3.40.50.880">
    <property type="match status" value="1"/>
</dbReference>
<dbReference type="Pfam" id="PF06283">
    <property type="entry name" value="ThuA"/>
    <property type="match status" value="1"/>
</dbReference>
<accession>A0A1D2N0U7</accession>
<gene>
    <name evidence="4" type="ORF">Ocin01_07763</name>
</gene>
<evidence type="ECO:0000256" key="2">
    <source>
        <dbReference type="SAM" id="SignalP"/>
    </source>
</evidence>